<dbReference type="Proteomes" id="UP001056035">
    <property type="component" value="Chromosome"/>
</dbReference>
<dbReference type="PANTHER" id="PTHR33371:SF4">
    <property type="entry name" value="INTERMEMBRANE PHOSPHOLIPID TRANSPORT SYSTEM BINDING PROTEIN MLAD"/>
    <property type="match status" value="1"/>
</dbReference>
<evidence type="ECO:0000313" key="2">
    <source>
        <dbReference type="EMBL" id="UTI66862.1"/>
    </source>
</evidence>
<dbReference type="InterPro" id="IPR052336">
    <property type="entry name" value="MlaD_Phospholipid_Transporter"/>
</dbReference>
<keyword evidence="3" id="KW-1185">Reference proteome</keyword>
<accession>A0ABY5E190</accession>
<proteinExistence type="predicted"/>
<evidence type="ECO:0000259" key="1">
    <source>
        <dbReference type="Pfam" id="PF02470"/>
    </source>
</evidence>
<name>A0ABY5E190_9ACTN</name>
<organism evidence="2 3">
    <name type="scientific">Paraconexibacter antarcticus</name>
    <dbReference type="NCBI Taxonomy" id="2949664"/>
    <lineage>
        <taxon>Bacteria</taxon>
        <taxon>Bacillati</taxon>
        <taxon>Actinomycetota</taxon>
        <taxon>Thermoleophilia</taxon>
        <taxon>Solirubrobacterales</taxon>
        <taxon>Paraconexibacteraceae</taxon>
        <taxon>Paraconexibacter</taxon>
    </lineage>
</organism>
<dbReference type="RefSeq" id="WP_254573516.1">
    <property type="nucleotide sequence ID" value="NZ_CP098502.1"/>
</dbReference>
<dbReference type="InterPro" id="IPR003399">
    <property type="entry name" value="Mce/MlaD"/>
</dbReference>
<gene>
    <name evidence="2" type="ORF">NBH00_11785</name>
</gene>
<dbReference type="PANTHER" id="PTHR33371">
    <property type="entry name" value="INTERMEMBRANE PHOSPHOLIPID TRANSPORT SYSTEM BINDING PROTEIN MLAD-RELATED"/>
    <property type="match status" value="1"/>
</dbReference>
<dbReference type="EMBL" id="CP098502">
    <property type="protein sequence ID" value="UTI66862.1"/>
    <property type="molecule type" value="Genomic_DNA"/>
</dbReference>
<dbReference type="Pfam" id="PF02470">
    <property type="entry name" value="MlaD"/>
    <property type="match status" value="1"/>
</dbReference>
<reference evidence="2 3" key="1">
    <citation type="submission" date="2022-06" db="EMBL/GenBank/DDBJ databases">
        <title>Paraconexibacter antarcticus.</title>
        <authorList>
            <person name="Kim C.S."/>
        </authorList>
    </citation>
    <scope>NUCLEOTIDE SEQUENCE [LARGE SCALE GENOMIC DNA]</scope>
    <source>
        <strain evidence="2 3">02-257</strain>
    </source>
</reference>
<evidence type="ECO:0000313" key="3">
    <source>
        <dbReference type="Proteomes" id="UP001056035"/>
    </source>
</evidence>
<feature type="domain" description="Mce/MlaD" evidence="1">
    <location>
        <begin position="25"/>
        <end position="102"/>
    </location>
</feature>
<protein>
    <submittedName>
        <fullName evidence="2">MlaD family protein</fullName>
    </submittedName>
</protein>
<sequence>MVVIALTAVIVFVGYTRPNPFGNERTAHVMFRDAGGIGVVGADVRVDGARAGKITERKREGDHAVLTLQLDRDVGAIHRDARAELRPRTAFEGTAYVDLDPGSAASPALGDSVLPTSRTRVYVALDQALRFAGPSTRQATRADVHALHEIFAHGGTDGISHLLRISPALTRQAAVAGHAARGPGGQALRGAVDAFAATLHTVSGSREDLAAAVRDGGPTFAAINADGSRPLDRTLAILPARLADLQAGGTALQTVLARLDALSGDLGRGVRDLPATLRQTRPILRTARPVLADAPPLLDALRGGIHDVARSSAPTRRLLRSLSPVDELLTSSLLPALLKTTSLGAPAYLQFINLFQGGGGAFRPYQTAVQGNAPLQAGPGHFVRFSARFFTGAGYPLPPCSALEKVNASLAATFAKNDVCQ</sequence>